<dbReference type="SUPFAM" id="SSF54506">
    <property type="entry name" value="Diaminopimelate epimerase-like"/>
    <property type="match status" value="1"/>
</dbReference>
<dbReference type="Proteomes" id="UP001589844">
    <property type="component" value="Unassembled WGS sequence"/>
</dbReference>
<dbReference type="EMBL" id="JBHLXJ010000018">
    <property type="protein sequence ID" value="MFC0351461.1"/>
    <property type="molecule type" value="Genomic_DNA"/>
</dbReference>
<organism evidence="2 3">
    <name type="scientific">Undibacterium danionis</name>
    <dbReference type="NCBI Taxonomy" id="1812100"/>
    <lineage>
        <taxon>Bacteria</taxon>
        <taxon>Pseudomonadati</taxon>
        <taxon>Pseudomonadota</taxon>
        <taxon>Betaproteobacteria</taxon>
        <taxon>Burkholderiales</taxon>
        <taxon>Oxalobacteraceae</taxon>
        <taxon>Undibacterium</taxon>
    </lineage>
</organism>
<reference evidence="2 3" key="1">
    <citation type="submission" date="2024-09" db="EMBL/GenBank/DDBJ databases">
        <authorList>
            <person name="Sun Q."/>
            <person name="Mori K."/>
        </authorList>
    </citation>
    <scope>NUCLEOTIDE SEQUENCE [LARGE SCALE GENOMIC DNA]</scope>
    <source>
        <strain evidence="2 3">CCM 8677</strain>
    </source>
</reference>
<evidence type="ECO:0000313" key="2">
    <source>
        <dbReference type="EMBL" id="MFC0351461.1"/>
    </source>
</evidence>
<dbReference type="PANTHER" id="PTHR13774">
    <property type="entry name" value="PHENAZINE BIOSYNTHESIS PROTEIN"/>
    <property type="match status" value="1"/>
</dbReference>
<dbReference type="NCBIfam" id="TIGR00654">
    <property type="entry name" value="PhzF_family"/>
    <property type="match status" value="1"/>
</dbReference>
<name>A0ABV6IKB6_9BURK</name>
<keyword evidence="3" id="KW-1185">Reference proteome</keyword>
<dbReference type="RefSeq" id="WP_390214078.1">
    <property type="nucleotide sequence ID" value="NZ_JBHLXJ010000018.1"/>
</dbReference>
<gene>
    <name evidence="2" type="ORF">ACFFJH_16695</name>
</gene>
<evidence type="ECO:0000313" key="3">
    <source>
        <dbReference type="Proteomes" id="UP001589844"/>
    </source>
</evidence>
<dbReference type="Pfam" id="PF02567">
    <property type="entry name" value="PhzC-PhzF"/>
    <property type="match status" value="1"/>
</dbReference>
<comment type="similarity">
    <text evidence="1">Belongs to the PhzF family.</text>
</comment>
<evidence type="ECO:0000256" key="1">
    <source>
        <dbReference type="ARBA" id="ARBA00008270"/>
    </source>
</evidence>
<dbReference type="InterPro" id="IPR003719">
    <property type="entry name" value="Phenazine_PhzF-like"/>
</dbReference>
<proteinExistence type="inferred from homology"/>
<dbReference type="PANTHER" id="PTHR13774:SF32">
    <property type="entry name" value="ANTISENSE-ENHANCING SEQUENCE 1"/>
    <property type="match status" value="1"/>
</dbReference>
<protein>
    <submittedName>
        <fullName evidence="2">PhzF family phenazine biosynthesis protein</fullName>
    </submittedName>
</protein>
<accession>A0ABV6IKB6</accession>
<sequence>MEFHYQLVNVFAESTFGGNPLCVFEDARGLSDAQMQSLALQFNLSETVFILPSERATARMRIFTTGYEMPFAGHPTLGTAHVVRHLLKTGNNISLECKAGIVTVQASSDEPNIWTFTAPVPDGLVTAKCALPGAELAAMLGLHASDLLDEPVWVNTGTDQLLVPLRTIAAVQRAQPDSSRLAEWPPSSLGRKTAYVFAWEDGTASANERLAVTARYFFTKQGGGVAEDPGTGSACANLGGWWMAQKRPLPARLQISQGEQVQRPSCLYLDVDIDSDVGSECRIQVGGRVLELGRGVINLG</sequence>
<dbReference type="PIRSF" id="PIRSF016184">
    <property type="entry name" value="PhzC_PhzF"/>
    <property type="match status" value="1"/>
</dbReference>
<dbReference type="Gene3D" id="3.10.310.10">
    <property type="entry name" value="Diaminopimelate Epimerase, Chain A, domain 1"/>
    <property type="match status" value="2"/>
</dbReference>
<comment type="caution">
    <text evidence="2">The sequence shown here is derived from an EMBL/GenBank/DDBJ whole genome shotgun (WGS) entry which is preliminary data.</text>
</comment>